<evidence type="ECO:0008006" key="3">
    <source>
        <dbReference type="Google" id="ProtNLM"/>
    </source>
</evidence>
<evidence type="ECO:0000313" key="1">
    <source>
        <dbReference type="EMBL" id="MST70938.1"/>
    </source>
</evidence>
<dbReference type="AlphaFoldDB" id="A0A6N7XI42"/>
<organism evidence="1 2">
    <name type="scientific">Mogibacterium kristiansenii</name>
    <dbReference type="NCBI Taxonomy" id="2606708"/>
    <lineage>
        <taxon>Bacteria</taxon>
        <taxon>Bacillati</taxon>
        <taxon>Bacillota</taxon>
        <taxon>Clostridia</taxon>
        <taxon>Peptostreptococcales</taxon>
        <taxon>Anaerovoracaceae</taxon>
        <taxon>Mogibacterium</taxon>
    </lineage>
</organism>
<proteinExistence type="predicted"/>
<comment type="caution">
    <text evidence="1">The sequence shown here is derived from an EMBL/GenBank/DDBJ whole genome shotgun (WGS) entry which is preliminary data.</text>
</comment>
<protein>
    <recommendedName>
        <fullName evidence="3">EcsC protein family protein</fullName>
    </recommendedName>
</protein>
<accession>A0A6N7XI42</accession>
<dbReference type="Proteomes" id="UP000469424">
    <property type="component" value="Unassembled WGS sequence"/>
</dbReference>
<evidence type="ECO:0000313" key="2">
    <source>
        <dbReference type="Proteomes" id="UP000469424"/>
    </source>
</evidence>
<gene>
    <name evidence="1" type="ORF">FYJ65_06250</name>
</gene>
<dbReference type="EMBL" id="VUNA01000010">
    <property type="protein sequence ID" value="MST70938.1"/>
    <property type="molecule type" value="Genomic_DNA"/>
</dbReference>
<reference evidence="1 2" key="1">
    <citation type="submission" date="2019-08" db="EMBL/GenBank/DDBJ databases">
        <title>In-depth cultivation of the pig gut microbiome towards novel bacterial diversity and tailored functional studies.</title>
        <authorList>
            <person name="Wylensek D."/>
            <person name="Hitch T.C.A."/>
            <person name="Clavel T."/>
        </authorList>
    </citation>
    <scope>NUCLEOTIDE SEQUENCE [LARGE SCALE GENOMIC DNA]</scope>
    <source>
        <strain evidence="1 2">WCA-MUC-591-APC-4B</strain>
    </source>
</reference>
<name>A0A6N7XI42_9FIRM</name>
<keyword evidence="2" id="KW-1185">Reference proteome</keyword>
<sequence>MVMTEITAVKHMSKKTWGEMASRGGVTLLLCQMRVLANKAAKNALEKAGKKGLEENLFKGVFEQIGKKLTKQAVGKSVYFVGAFVGAFFDVAQMNRVLEYADVFYNKRFLLEKEVRINMLLMDENDEPPVIIDATDV</sequence>